<dbReference type="AlphaFoldDB" id="A0A8E2DF00"/>
<feature type="compositionally biased region" description="Polar residues" evidence="1">
    <location>
        <begin position="331"/>
        <end position="354"/>
    </location>
</feature>
<name>A0A8E2DF00_9APHY</name>
<reference evidence="2 3" key="1">
    <citation type="submission" date="2016-07" db="EMBL/GenBank/DDBJ databases">
        <title>Draft genome of the white-rot fungus Obba rivulosa 3A-2.</title>
        <authorList>
            <consortium name="DOE Joint Genome Institute"/>
            <person name="Miettinen O."/>
            <person name="Riley R."/>
            <person name="Acob R."/>
            <person name="Barry K."/>
            <person name="Cullen D."/>
            <person name="De Vries R."/>
            <person name="Hainaut M."/>
            <person name="Hatakka A."/>
            <person name="Henrissat B."/>
            <person name="Hilden K."/>
            <person name="Kuo R."/>
            <person name="Labutti K."/>
            <person name="Lipzen A."/>
            <person name="Makela M.R."/>
            <person name="Sandor L."/>
            <person name="Spatafora J.W."/>
            <person name="Grigoriev I.V."/>
            <person name="Hibbett D.S."/>
        </authorList>
    </citation>
    <scope>NUCLEOTIDE SEQUENCE [LARGE SCALE GENOMIC DNA]</scope>
    <source>
        <strain evidence="2 3">3A-2</strain>
    </source>
</reference>
<gene>
    <name evidence="2" type="ORF">OBBRIDRAFT_313592</name>
</gene>
<proteinExistence type="predicted"/>
<keyword evidence="3" id="KW-1185">Reference proteome</keyword>
<evidence type="ECO:0000256" key="1">
    <source>
        <dbReference type="SAM" id="MobiDB-lite"/>
    </source>
</evidence>
<feature type="region of interest" description="Disordered" evidence="1">
    <location>
        <begin position="1"/>
        <end position="153"/>
    </location>
</feature>
<feature type="compositionally biased region" description="Polar residues" evidence="1">
    <location>
        <begin position="310"/>
        <end position="319"/>
    </location>
</feature>
<feature type="region of interest" description="Disordered" evidence="1">
    <location>
        <begin position="308"/>
        <end position="378"/>
    </location>
</feature>
<feature type="compositionally biased region" description="Low complexity" evidence="1">
    <location>
        <begin position="53"/>
        <end position="62"/>
    </location>
</feature>
<dbReference type="OrthoDB" id="3238644at2759"/>
<feature type="compositionally biased region" description="Pro residues" evidence="1">
    <location>
        <begin position="111"/>
        <end position="126"/>
    </location>
</feature>
<dbReference type="Proteomes" id="UP000250043">
    <property type="component" value="Unassembled WGS sequence"/>
</dbReference>
<organism evidence="2 3">
    <name type="scientific">Obba rivulosa</name>
    <dbReference type="NCBI Taxonomy" id="1052685"/>
    <lineage>
        <taxon>Eukaryota</taxon>
        <taxon>Fungi</taxon>
        <taxon>Dikarya</taxon>
        <taxon>Basidiomycota</taxon>
        <taxon>Agaricomycotina</taxon>
        <taxon>Agaricomycetes</taxon>
        <taxon>Polyporales</taxon>
        <taxon>Gelatoporiaceae</taxon>
        <taxon>Obba</taxon>
    </lineage>
</organism>
<accession>A0A8E2DF00</accession>
<dbReference type="EMBL" id="KV722584">
    <property type="protein sequence ID" value="OCH85435.1"/>
    <property type="molecule type" value="Genomic_DNA"/>
</dbReference>
<evidence type="ECO:0000313" key="2">
    <source>
        <dbReference type="EMBL" id="OCH85435.1"/>
    </source>
</evidence>
<evidence type="ECO:0000313" key="3">
    <source>
        <dbReference type="Proteomes" id="UP000250043"/>
    </source>
</evidence>
<protein>
    <submittedName>
        <fullName evidence="2">Uncharacterized protein</fullName>
    </submittedName>
</protein>
<sequence length="512" mass="56313">MQRVAAAPHAPSTSSQRSTQRPKKRKLLREHLILALQTLGTLPPPPSLPSPPGSRSSSPQPGTKRRPPSDIDRGQSKKPRTSLVTASQPRPPAITVRSEPSEEGELREDPPLPAPAPAPVAAPPATPVYRSPPAQAPLDVPVRRPRRGRPTPQYWDEMSIKYHHHGRSLKYSGTARIWSTYPTTHKEYQPLASPPPAGSMYHKYGHLIARLELLDALCCFAYGLWCRDMERGRRNIPSWRSITGYLGWCRDRWQSEDITDECERAFLGLVWLLEGFIHTRIYVTEAKTVAEECSLQLTRLKDMVKAQADRASSTQSASPGLQPPAMLPSPVTDSANSTPTNRSTGTPDASTTRSALPPPPPPPPPKRSSDPWAPENLPGNHITIPLNANGVASRHLVSSSVVTARIAFQQAQRYITLPLLAKHYPRTFARMVHSSLAATDEHEPDMEDNEGELFWPGLNGTGEGIAWVCLMAKAMIREFSSRCGYMGYDGVIPKPNGPEGPELEAPSADIPR</sequence>
<feature type="compositionally biased region" description="Pro residues" evidence="1">
    <location>
        <begin position="42"/>
        <end position="52"/>
    </location>
</feature>
<feature type="compositionally biased region" description="Pro residues" evidence="1">
    <location>
        <begin position="356"/>
        <end position="366"/>
    </location>
</feature>